<dbReference type="Proteomes" id="UP001430306">
    <property type="component" value="Unassembled WGS sequence"/>
</dbReference>
<protein>
    <submittedName>
        <fullName evidence="1">Uncharacterized protein</fullName>
    </submittedName>
</protein>
<evidence type="ECO:0000313" key="2">
    <source>
        <dbReference type="Proteomes" id="UP001430306"/>
    </source>
</evidence>
<name>A0ABS8NQF8_9BACT</name>
<sequence>MILTAWDSMPPIAADSREDPVTDELCKKLRAAKELVELPLQIRPQVVELDCADDDVDQGRMDIAFIPTVPDESIYFALECKRVNARQANNKTRRYFSEYVTEGLMRFVTGQYSQAVRHGGMLAFALDGDVKGTMKGVVKNIIEKREQLKLVRGEVGTSRYVPTNEYVRETRHSRSVAAGDVLVQHFFLPVK</sequence>
<comment type="caution">
    <text evidence="1">The sequence shown here is derived from an EMBL/GenBank/DDBJ whole genome shotgun (WGS) entry which is preliminary data.</text>
</comment>
<keyword evidence="2" id="KW-1185">Reference proteome</keyword>
<proteinExistence type="predicted"/>
<accession>A0ABS8NQF8</accession>
<dbReference type="RefSeq" id="WP_230276839.1">
    <property type="nucleotide sequence ID" value="NZ_JAJKFW010000064.1"/>
</dbReference>
<organism evidence="1 2">
    <name type="scientific">Rhodopirellula halodulae</name>
    <dbReference type="NCBI Taxonomy" id="2894198"/>
    <lineage>
        <taxon>Bacteria</taxon>
        <taxon>Pseudomonadati</taxon>
        <taxon>Planctomycetota</taxon>
        <taxon>Planctomycetia</taxon>
        <taxon>Pirellulales</taxon>
        <taxon>Pirellulaceae</taxon>
        <taxon>Rhodopirellula</taxon>
    </lineage>
</organism>
<reference evidence="1" key="1">
    <citation type="submission" date="2021-11" db="EMBL/GenBank/DDBJ databases">
        <title>Genome sequence.</title>
        <authorList>
            <person name="Sun Q."/>
        </authorList>
    </citation>
    <scope>NUCLEOTIDE SEQUENCE</scope>
    <source>
        <strain evidence="1">JC740</strain>
    </source>
</reference>
<gene>
    <name evidence="1" type="ORF">LOC71_23230</name>
</gene>
<evidence type="ECO:0000313" key="1">
    <source>
        <dbReference type="EMBL" id="MCC9645202.1"/>
    </source>
</evidence>
<dbReference type="EMBL" id="JAJKFW010000064">
    <property type="protein sequence ID" value="MCC9645202.1"/>
    <property type="molecule type" value="Genomic_DNA"/>
</dbReference>